<sequence length="239" mass="25955">MGNRSSNDEARKALTPPISSNPPSSAPQTAHTTRRSQHPRRHSLQPFAQRRNALIVSALATISLPSASSFSIFDRKNKDAEKKEDKPYEVSLVLVVVVKKLVRNMIVKTPSNRLSYNFTTLSQKKTSIEPVASVLQIRSGMVPLRHPIQTQGNPASAVLPYTNDILFFDTPVHSSVIFTDAFACPTTMTTTVTTTVTIPEKSTVIKDEASVKVDESLHLPGCFGGTLNDTEIDGVGLGA</sequence>
<evidence type="ECO:0000256" key="1">
    <source>
        <dbReference type="SAM" id="MobiDB-lite"/>
    </source>
</evidence>
<feature type="compositionally biased region" description="Low complexity" evidence="1">
    <location>
        <begin position="16"/>
        <end position="27"/>
    </location>
</feature>
<gene>
    <name evidence="2" type="ORF">M422DRAFT_253694</name>
</gene>
<name>A0A0C9UJC4_SPHS4</name>
<protein>
    <submittedName>
        <fullName evidence="2">Uncharacterized protein</fullName>
    </submittedName>
</protein>
<feature type="region of interest" description="Disordered" evidence="1">
    <location>
        <begin position="1"/>
        <end position="42"/>
    </location>
</feature>
<reference evidence="2 3" key="1">
    <citation type="submission" date="2014-06" db="EMBL/GenBank/DDBJ databases">
        <title>Evolutionary Origins and Diversification of the Mycorrhizal Mutualists.</title>
        <authorList>
            <consortium name="DOE Joint Genome Institute"/>
            <consortium name="Mycorrhizal Genomics Consortium"/>
            <person name="Kohler A."/>
            <person name="Kuo A."/>
            <person name="Nagy L.G."/>
            <person name="Floudas D."/>
            <person name="Copeland A."/>
            <person name="Barry K.W."/>
            <person name="Cichocki N."/>
            <person name="Veneault-Fourrey C."/>
            <person name="LaButti K."/>
            <person name="Lindquist E.A."/>
            <person name="Lipzen A."/>
            <person name="Lundell T."/>
            <person name="Morin E."/>
            <person name="Murat C."/>
            <person name="Riley R."/>
            <person name="Ohm R."/>
            <person name="Sun H."/>
            <person name="Tunlid A."/>
            <person name="Henrissat B."/>
            <person name="Grigoriev I.V."/>
            <person name="Hibbett D.S."/>
            <person name="Martin F."/>
        </authorList>
    </citation>
    <scope>NUCLEOTIDE SEQUENCE [LARGE SCALE GENOMIC DNA]</scope>
    <source>
        <strain evidence="2 3">SS14</strain>
    </source>
</reference>
<organism evidence="2 3">
    <name type="scientific">Sphaerobolus stellatus (strain SS14)</name>
    <dbReference type="NCBI Taxonomy" id="990650"/>
    <lineage>
        <taxon>Eukaryota</taxon>
        <taxon>Fungi</taxon>
        <taxon>Dikarya</taxon>
        <taxon>Basidiomycota</taxon>
        <taxon>Agaricomycotina</taxon>
        <taxon>Agaricomycetes</taxon>
        <taxon>Phallomycetidae</taxon>
        <taxon>Geastrales</taxon>
        <taxon>Sphaerobolaceae</taxon>
        <taxon>Sphaerobolus</taxon>
    </lineage>
</organism>
<proteinExistence type="predicted"/>
<evidence type="ECO:0000313" key="3">
    <source>
        <dbReference type="Proteomes" id="UP000054279"/>
    </source>
</evidence>
<dbReference type="EMBL" id="KN837125">
    <property type="protein sequence ID" value="KIJ43173.1"/>
    <property type="molecule type" value="Genomic_DNA"/>
</dbReference>
<evidence type="ECO:0000313" key="2">
    <source>
        <dbReference type="EMBL" id="KIJ43173.1"/>
    </source>
</evidence>
<dbReference type="OrthoDB" id="26740at2759"/>
<accession>A0A0C9UJC4</accession>
<feature type="compositionally biased region" description="Basic and acidic residues" evidence="1">
    <location>
        <begin position="1"/>
        <end position="12"/>
    </location>
</feature>
<keyword evidence="3" id="KW-1185">Reference proteome</keyword>
<dbReference type="AlphaFoldDB" id="A0A0C9UJC4"/>
<dbReference type="HOGENOM" id="CLU_1161774_0_0_1"/>
<dbReference type="Proteomes" id="UP000054279">
    <property type="component" value="Unassembled WGS sequence"/>
</dbReference>
<feature type="compositionally biased region" description="Basic residues" evidence="1">
    <location>
        <begin position="32"/>
        <end position="42"/>
    </location>
</feature>